<dbReference type="SMART" id="SM00710">
    <property type="entry name" value="PbH1"/>
    <property type="match status" value="7"/>
</dbReference>
<dbReference type="Pfam" id="PF13229">
    <property type="entry name" value="Beta_helix"/>
    <property type="match status" value="1"/>
</dbReference>
<dbReference type="AlphaFoldDB" id="A0A1I2HCG0"/>
<evidence type="ECO:0000256" key="2">
    <source>
        <dbReference type="SAM" id="SignalP"/>
    </source>
</evidence>
<accession>A0A1I2HCG0</accession>
<evidence type="ECO:0000313" key="4">
    <source>
        <dbReference type="EMBL" id="SFF27238.1"/>
    </source>
</evidence>
<name>A0A1I2HCG0_9GAMM</name>
<evidence type="ECO:0000259" key="3">
    <source>
        <dbReference type="Pfam" id="PF13229"/>
    </source>
</evidence>
<dbReference type="InterPro" id="IPR006626">
    <property type="entry name" value="PbH1"/>
</dbReference>
<proteinExistence type="predicted"/>
<dbReference type="InterPro" id="IPR022442">
    <property type="entry name" value="SO_2930-like_dom"/>
</dbReference>
<dbReference type="STRING" id="1076937.SAMN04488120_101314"/>
<sequence>MTHAKMAMGMLLAALLLAGCGNSSAPSVIPGAAVPTQTFRICPGPDAQKQAIIAFFEAREGDIIEFCEGKFDFDTGLVMFGKKGITIRGAGKDKTYLRFKNSVDQDGFNLNRMTGITVEGLTIYDAPGNGLRVFRSEDVVIRDVRIGWTISDPHADSVYGPGTYNPDPQSWSANGAYAFYPVICHRVLIEDSISVGSSDAGVYVGQSSDILVRRTEAFHNVAGFEFENTYRAEFIDNYAHDNVAGFLVFDLPGRVQFGEKNLVHRNRSYNNNIPQFAPRGAIVSYVPSGTGALVLASDQLEFYDNDIKDNNTVGLVIVNYGLVDPNQPQNRYDFYPEGMHIYSNTFTNNGTSPQVPDPERSTCTGPGGLPGPGDDPACLADNAGLLVTIIQLKNGGKSAQIIWDGAVDGPNDCTQVPVDRYGIPLNQPNPNETREERYEARMDERGRPNLYQYDPEPVCKYNAWKFNADGTLKKPQNGMCIENNVFNKTTPQALLVDDYANIKFGTPDPTDPANLQPVDHTIPTECPIVEPALLPQFVPVLPRYVPNPANDPRPSDAELARVCASVQPGQINHAALSRYNCPRLDQYNLFADPEDPTRNPNGFAVPFDLNTILFSDYALKYRFVFFPPDAAGRPQKATYMDHTDCETLNIYDCYTATLGFPVGTVFAKTFAFKDGDREDIVETRLLIKRQNADGRPVWVGLAYEWKQGADGRRYAELKIEGSTRSVRWDYADPDPEAVDAQGQRLHYRGATDHYAIPSAAACLLCHGGDDREAGAAPIGPKVRNLNRNYDYPGVGSMNQLAYLQAQGYLDLPAGRTPEQLEKMVRWNVPGSGGDTPGSAVDVHKRARAFLEVNCMHCHNPAGGAQNSGLRLDAFTEPMGQAHGICKPPIAAGRGADAGDYDIQPGDAGVSILVNRVASTAPGIKMPPLARSVMQTEAVNLLSEWIDQYVGMFADPQANTCGRNASPLPVPLMAPLPPTPAQTAPWG</sequence>
<organism evidence="4 5">
    <name type="scientific">Fontimonas thermophila</name>
    <dbReference type="NCBI Taxonomy" id="1076937"/>
    <lineage>
        <taxon>Bacteria</taxon>
        <taxon>Pseudomonadati</taxon>
        <taxon>Pseudomonadota</taxon>
        <taxon>Gammaproteobacteria</taxon>
        <taxon>Nevskiales</taxon>
        <taxon>Nevskiaceae</taxon>
        <taxon>Fontimonas</taxon>
    </lineage>
</organism>
<feature type="domain" description="Right handed beta helix" evidence="3">
    <location>
        <begin position="107"/>
        <end position="249"/>
    </location>
</feature>
<dbReference type="OrthoDB" id="338827at2"/>
<evidence type="ECO:0000313" key="5">
    <source>
        <dbReference type="Proteomes" id="UP000199771"/>
    </source>
</evidence>
<evidence type="ECO:0000256" key="1">
    <source>
        <dbReference type="SAM" id="MobiDB-lite"/>
    </source>
</evidence>
<feature type="chain" id="PRO_5011778736" evidence="2">
    <location>
        <begin position="26"/>
        <end position="986"/>
    </location>
</feature>
<dbReference type="NCBIfam" id="TIGR03805">
    <property type="entry name" value="beta_helix_1"/>
    <property type="match status" value="1"/>
</dbReference>
<keyword evidence="5" id="KW-1185">Reference proteome</keyword>
<gene>
    <name evidence="4" type="ORF">SAMN04488120_101314</name>
</gene>
<feature type="region of interest" description="Disordered" evidence="1">
    <location>
        <begin position="349"/>
        <end position="370"/>
    </location>
</feature>
<protein>
    <submittedName>
        <fullName evidence="4">Parallel beta-helix repeat-containing protein</fullName>
    </submittedName>
</protein>
<dbReference type="InterPro" id="IPR039448">
    <property type="entry name" value="Beta_helix"/>
</dbReference>
<dbReference type="SUPFAM" id="SSF51126">
    <property type="entry name" value="Pectin lyase-like"/>
    <property type="match status" value="1"/>
</dbReference>
<dbReference type="EMBL" id="FOOC01000001">
    <property type="protein sequence ID" value="SFF27238.1"/>
    <property type="molecule type" value="Genomic_DNA"/>
</dbReference>
<dbReference type="PROSITE" id="PS51257">
    <property type="entry name" value="PROKAR_LIPOPROTEIN"/>
    <property type="match status" value="1"/>
</dbReference>
<feature type="signal peptide" evidence="2">
    <location>
        <begin position="1"/>
        <end position="25"/>
    </location>
</feature>
<keyword evidence="2" id="KW-0732">Signal</keyword>
<dbReference type="InterPro" id="IPR012334">
    <property type="entry name" value="Pectin_lyas_fold"/>
</dbReference>
<reference evidence="4 5" key="1">
    <citation type="submission" date="2016-10" db="EMBL/GenBank/DDBJ databases">
        <authorList>
            <person name="de Groot N.N."/>
        </authorList>
    </citation>
    <scope>NUCLEOTIDE SEQUENCE [LARGE SCALE GENOMIC DNA]</scope>
    <source>
        <strain evidence="4 5">DSM 23609</strain>
    </source>
</reference>
<dbReference type="Proteomes" id="UP000199771">
    <property type="component" value="Unassembled WGS sequence"/>
</dbReference>
<dbReference type="InterPro" id="IPR011050">
    <property type="entry name" value="Pectin_lyase_fold/virulence"/>
</dbReference>
<dbReference type="RefSeq" id="WP_091530598.1">
    <property type="nucleotide sequence ID" value="NZ_FOOC01000001.1"/>
</dbReference>
<dbReference type="Gene3D" id="2.160.20.10">
    <property type="entry name" value="Single-stranded right-handed beta-helix, Pectin lyase-like"/>
    <property type="match status" value="1"/>
</dbReference>